<protein>
    <submittedName>
        <fullName evidence="4">Tetratricopeptide repeat protein</fullName>
    </submittedName>
</protein>
<keyword evidence="1" id="KW-0677">Repeat</keyword>
<keyword evidence="2 3" id="KW-0802">TPR repeat</keyword>
<dbReference type="Gene3D" id="1.10.10.10">
    <property type="entry name" value="Winged helix-like DNA-binding domain superfamily/Winged helix DNA-binding domain"/>
    <property type="match status" value="1"/>
</dbReference>
<dbReference type="PANTHER" id="PTHR47691">
    <property type="entry name" value="REGULATOR-RELATED"/>
    <property type="match status" value="1"/>
</dbReference>
<comment type="caution">
    <text evidence="4">The sequence shown here is derived from an EMBL/GenBank/DDBJ whole genome shotgun (WGS) entry which is preliminary data.</text>
</comment>
<proteinExistence type="predicted"/>
<dbReference type="SMART" id="SM00028">
    <property type="entry name" value="TPR"/>
    <property type="match status" value="5"/>
</dbReference>
<dbReference type="InterPro" id="IPR013105">
    <property type="entry name" value="TPR_2"/>
</dbReference>
<reference evidence="4 5" key="2">
    <citation type="submission" date="2019-09" db="EMBL/GenBank/DDBJ databases">
        <authorList>
            <person name="Jin C."/>
        </authorList>
    </citation>
    <scope>NUCLEOTIDE SEQUENCE [LARGE SCALE GENOMIC DNA]</scope>
    <source>
        <strain evidence="4 5">AN110305</strain>
    </source>
</reference>
<dbReference type="OrthoDB" id="581105at2"/>
<dbReference type="SUPFAM" id="SSF48452">
    <property type="entry name" value="TPR-like"/>
    <property type="match status" value="1"/>
</dbReference>
<dbReference type="EMBL" id="VUOB01000108">
    <property type="protein sequence ID" value="KAA2247677.1"/>
    <property type="molecule type" value="Genomic_DNA"/>
</dbReference>
<dbReference type="InterPro" id="IPR011990">
    <property type="entry name" value="TPR-like_helical_dom_sf"/>
</dbReference>
<dbReference type="AlphaFoldDB" id="A0A5B2WBC6"/>
<dbReference type="PANTHER" id="PTHR47691:SF3">
    <property type="entry name" value="HTH-TYPE TRANSCRIPTIONAL REGULATOR RV0890C-RELATED"/>
    <property type="match status" value="1"/>
</dbReference>
<evidence type="ECO:0000313" key="5">
    <source>
        <dbReference type="Proteomes" id="UP000323454"/>
    </source>
</evidence>
<organism evidence="4 5">
    <name type="scientific">Solihabitans fulvus</name>
    <dbReference type="NCBI Taxonomy" id="1892852"/>
    <lineage>
        <taxon>Bacteria</taxon>
        <taxon>Bacillati</taxon>
        <taxon>Actinomycetota</taxon>
        <taxon>Actinomycetes</taxon>
        <taxon>Pseudonocardiales</taxon>
        <taxon>Pseudonocardiaceae</taxon>
        <taxon>Solihabitans</taxon>
    </lineage>
</organism>
<dbReference type="SUPFAM" id="SSF52540">
    <property type="entry name" value="P-loop containing nucleoside triphosphate hydrolases"/>
    <property type="match status" value="1"/>
</dbReference>
<evidence type="ECO:0000256" key="2">
    <source>
        <dbReference type="ARBA" id="ARBA00022803"/>
    </source>
</evidence>
<dbReference type="InterPro" id="IPR027417">
    <property type="entry name" value="P-loop_NTPase"/>
</dbReference>
<dbReference type="PROSITE" id="PS50005">
    <property type="entry name" value="TPR"/>
    <property type="match status" value="1"/>
</dbReference>
<keyword evidence="5" id="KW-1185">Reference proteome</keyword>
<evidence type="ECO:0000313" key="4">
    <source>
        <dbReference type="EMBL" id="KAA2247677.1"/>
    </source>
</evidence>
<dbReference type="InterPro" id="IPR019734">
    <property type="entry name" value="TPR_rpt"/>
</dbReference>
<dbReference type="Pfam" id="PF13424">
    <property type="entry name" value="TPR_12"/>
    <property type="match status" value="2"/>
</dbReference>
<dbReference type="InterPro" id="IPR036388">
    <property type="entry name" value="WH-like_DNA-bd_sf"/>
</dbReference>
<dbReference type="Pfam" id="PF07719">
    <property type="entry name" value="TPR_2"/>
    <property type="match status" value="1"/>
</dbReference>
<feature type="repeat" description="TPR" evidence="3">
    <location>
        <begin position="326"/>
        <end position="359"/>
    </location>
</feature>
<dbReference type="Proteomes" id="UP000323454">
    <property type="component" value="Unassembled WGS sequence"/>
</dbReference>
<gene>
    <name evidence="4" type="ORF">F0L68_40045</name>
</gene>
<accession>A0A5B2WBC6</accession>
<reference evidence="4 5" key="1">
    <citation type="submission" date="2019-09" db="EMBL/GenBank/DDBJ databases">
        <title>Goodfellowia gen. nov., a new genus of the Pseudonocardineae related to Actinoalloteichus, containing Goodfellowia coeruleoviolacea gen. nov., comb. nov. gen. nov., comb. nov.</title>
        <authorList>
            <person name="Labeda D."/>
        </authorList>
    </citation>
    <scope>NUCLEOTIDE SEQUENCE [LARGE SCALE GENOMIC DNA]</scope>
    <source>
        <strain evidence="4 5">AN110305</strain>
    </source>
</reference>
<dbReference type="Gene3D" id="1.25.40.10">
    <property type="entry name" value="Tetratricopeptide repeat domain"/>
    <property type="match status" value="2"/>
</dbReference>
<evidence type="ECO:0000256" key="3">
    <source>
        <dbReference type="PROSITE-ProRule" id="PRU00339"/>
    </source>
</evidence>
<name>A0A5B2WBC6_9PSEU</name>
<sequence>MTSAAQVRPLLLGTAGCLALITSRRRLADLDAAQILSLDVLPPEDAVALFGRVASAARAAAEPEAVAAVLELCGFLPLAIRIAAARLRTRPAWTVRHLADRLRHDRHALAELTTGDRSVAAAFTLSYQHLPPEQQRLFRLLGLHPGPSFDGHAAASLAAVDLRDAEVLLEGLVDVHLLQQPTPGRYRFHDLLRRHARDTATAAEPEGRQRDALRRLVDFYLHTATAADRLLHPHRPHLPPDPPVPDCLPYPMSTYPAALAWFDTEHACLLAAQRMAVTHEWHQAVWRLAWTLNTFHHRRGHSHDRLAVWRAGLAAAEHLPDPTIHACVHRLLGYAYADLGRHGEAIEHLDRSLAVADDQRDPTSRAYALRVLAWAWQQRGDDRRALEHITHALAVYRTLDNPVWEGDALNEVGWCAARLGEYDRAREHCQAALALHRRHQHRSGEAADLDSLGYIAHHSGDHHQAVHYYQQALARNRDLGDTNQVVNTLDGMGHPYAALGRHDDARAVWREALELYRAQRRAAAVERVLRELDSLDQHPT</sequence>
<evidence type="ECO:0000256" key="1">
    <source>
        <dbReference type="ARBA" id="ARBA00022737"/>
    </source>
</evidence>
<dbReference type="RefSeq" id="WP_149855148.1">
    <property type="nucleotide sequence ID" value="NZ_VUOB01000108.1"/>
</dbReference>